<dbReference type="Proteomes" id="UP000095286">
    <property type="component" value="Unplaced"/>
</dbReference>
<name>A0AC35TR82_9BILA</name>
<evidence type="ECO:0000313" key="2">
    <source>
        <dbReference type="WBParaSite" id="RSKR_0000355300.1"/>
    </source>
</evidence>
<sequence>MARTNLLLLLTLLTTNLPWVYGAAEDKGGVECPNDLNDFCECSYGVIGSKIACQGGNPEDILRRLANQYIHWLKIEDCESSPVLGILPAARIRALELVKCNLVGVSVGSFALLGLELRELTLSGNKFKTLPNLGNMPKLLSLNVAENEIADVDEKAVAGLQQLQQLRLSNNKIGNVKGVEKVSKSLRLIDLSHNHIKTLPDYLFRRFNDLRYVDLSFNEIERVSSNTFNGAGELTELRLSDNSLTDIDGQSFEGNPKLQKLILRNNGLNESTFGNLRGVGSIDYADLSGNKMEKIPSLLHFKNLTTLQLDSNAIGAIERLSLKHGGNLTKLSLEGNKISKIDENSFKTLGNLLTLGLGGNSLTVLGKDTFVGLVKIEKLGLKNNALRGLHDDVFKPAVGITALDLSRNDLLTISTKLFKGLAKLVYIDLSQNRLSVIEPLTFDRRIASIHLNANPLNCGPGMEWFMNWATGLNVRTAPMSMKEATCVVPEEFAGKGLREVVLSKVNNTITNSLGSLGATGQRNGLNFFGAGLPHGAAGIPMLTQSIQTVPVLGALSRILPGLRDIAVKDSGLLRSNGGSTDKLNSAIEDFAAPLVRMSTGNGPMYYDIEQLVQAIPKIIVHADDTSEASQKFFNISAIPPNVLAHIMKGNTIPGIDKETMKLFIDKYFSRIVNMIDRLNKGEVTEEDAAKVVPNIKTLPPVIVSSFINNEGLPMINETSIEIIKGYYMNRLSLDDDEGSEDGNILSSSPFAGKLLKLIPKGYNMKKISQSVIQEIMNGKVPNFGELPEDLQEHFKSNSADLFEVFQYSQTSMEELMKKLPNFDKSHLNRVKPYDIGEIKATVPNAEDSQKWNETVFIGTCVLLIFLLALGVIYTVYLCMKIRAMRKALPQKETIPPPNPRNMSFYPYDSSTPREQRNSDLRLRTSGDRNRMA</sequence>
<protein>
    <submittedName>
        <fullName evidence="2">LRRCT domain-containing protein</fullName>
    </submittedName>
</protein>
<reference evidence="2" key="1">
    <citation type="submission" date="2016-11" db="UniProtKB">
        <authorList>
            <consortium name="WormBaseParasite"/>
        </authorList>
    </citation>
    <scope>IDENTIFICATION</scope>
    <source>
        <strain evidence="2">KR3021</strain>
    </source>
</reference>
<organism evidence="1 2">
    <name type="scientific">Rhabditophanes sp. KR3021</name>
    <dbReference type="NCBI Taxonomy" id="114890"/>
    <lineage>
        <taxon>Eukaryota</taxon>
        <taxon>Metazoa</taxon>
        <taxon>Ecdysozoa</taxon>
        <taxon>Nematoda</taxon>
        <taxon>Chromadorea</taxon>
        <taxon>Rhabditida</taxon>
        <taxon>Tylenchina</taxon>
        <taxon>Panagrolaimomorpha</taxon>
        <taxon>Strongyloidoidea</taxon>
        <taxon>Alloionematidae</taxon>
        <taxon>Rhabditophanes</taxon>
    </lineage>
</organism>
<evidence type="ECO:0000313" key="1">
    <source>
        <dbReference type="Proteomes" id="UP000095286"/>
    </source>
</evidence>
<dbReference type="WBParaSite" id="RSKR_0000355300.1">
    <property type="protein sequence ID" value="RSKR_0000355300.1"/>
    <property type="gene ID" value="RSKR_0000355300"/>
</dbReference>
<accession>A0AC35TR82</accession>
<proteinExistence type="predicted"/>